<proteinExistence type="inferred from homology"/>
<dbReference type="PANTHER" id="PTHR30537:SF5">
    <property type="entry name" value="HTH-TYPE TRANSCRIPTIONAL ACTIVATOR TTDR-RELATED"/>
    <property type="match status" value="1"/>
</dbReference>
<reference evidence="2 3" key="1">
    <citation type="submission" date="2018-07" db="EMBL/GenBank/DDBJ databases">
        <title>Mechanisms of high-level aminoglycoside resistance among Gram-negative pathogens in Brazil.</title>
        <authorList>
            <person name="Ballaben A.S."/>
            <person name="Darini A.L.C."/>
            <person name="Doi Y."/>
        </authorList>
    </citation>
    <scope>NUCLEOTIDE SEQUENCE [LARGE SCALE GENOMIC DNA]</scope>
    <source>
        <strain evidence="2 3">B2-305</strain>
    </source>
</reference>
<sequence length="92" mass="10217">SHVTPERLEHLAGHNCPTVRDRHTVKLLEWQIQLDGQPLSMAVRGDLVLDVADALVDAALVGQGLFQVMGFMAEEAIRRCRVVRILQPVDPP</sequence>
<evidence type="ECO:0000313" key="2">
    <source>
        <dbReference type="EMBL" id="RCI66464.1"/>
    </source>
</evidence>
<evidence type="ECO:0000256" key="1">
    <source>
        <dbReference type="ARBA" id="ARBA00009437"/>
    </source>
</evidence>
<dbReference type="GO" id="GO:0006351">
    <property type="term" value="P:DNA-templated transcription"/>
    <property type="evidence" value="ECO:0007669"/>
    <property type="project" value="TreeGrafter"/>
</dbReference>
<feature type="non-terminal residue" evidence="2">
    <location>
        <position position="92"/>
    </location>
</feature>
<dbReference type="Gene3D" id="3.40.190.10">
    <property type="entry name" value="Periplasmic binding protein-like II"/>
    <property type="match status" value="1"/>
</dbReference>
<evidence type="ECO:0000313" key="3">
    <source>
        <dbReference type="Proteomes" id="UP000253594"/>
    </source>
</evidence>
<feature type="non-terminal residue" evidence="2">
    <location>
        <position position="1"/>
    </location>
</feature>
<dbReference type="AlphaFoldDB" id="A0A367LUB5"/>
<name>A0A367LUB5_PSEAI</name>
<dbReference type="InterPro" id="IPR058163">
    <property type="entry name" value="LysR-type_TF_proteobact-type"/>
</dbReference>
<dbReference type="PANTHER" id="PTHR30537">
    <property type="entry name" value="HTH-TYPE TRANSCRIPTIONAL REGULATOR"/>
    <property type="match status" value="1"/>
</dbReference>
<dbReference type="GO" id="GO:0003700">
    <property type="term" value="F:DNA-binding transcription factor activity"/>
    <property type="evidence" value="ECO:0007669"/>
    <property type="project" value="TreeGrafter"/>
</dbReference>
<comment type="similarity">
    <text evidence="1">Belongs to the LysR transcriptional regulatory family.</text>
</comment>
<accession>A0A367LUB5</accession>
<dbReference type="SUPFAM" id="SSF53850">
    <property type="entry name" value="Periplasmic binding protein-like II"/>
    <property type="match status" value="1"/>
</dbReference>
<protein>
    <submittedName>
        <fullName evidence="2">LysR family transcriptional regulator</fullName>
    </submittedName>
</protein>
<organism evidence="2 3">
    <name type="scientific">Pseudomonas aeruginosa</name>
    <dbReference type="NCBI Taxonomy" id="287"/>
    <lineage>
        <taxon>Bacteria</taxon>
        <taxon>Pseudomonadati</taxon>
        <taxon>Pseudomonadota</taxon>
        <taxon>Gammaproteobacteria</taxon>
        <taxon>Pseudomonadales</taxon>
        <taxon>Pseudomonadaceae</taxon>
        <taxon>Pseudomonas</taxon>
    </lineage>
</organism>
<gene>
    <name evidence="2" type="ORF">DT376_43815</name>
</gene>
<dbReference type="EMBL" id="QORE01003855">
    <property type="protein sequence ID" value="RCI66464.1"/>
    <property type="molecule type" value="Genomic_DNA"/>
</dbReference>
<dbReference type="Proteomes" id="UP000253594">
    <property type="component" value="Unassembled WGS sequence"/>
</dbReference>
<comment type="caution">
    <text evidence="2">The sequence shown here is derived from an EMBL/GenBank/DDBJ whole genome shotgun (WGS) entry which is preliminary data.</text>
</comment>
<dbReference type="GO" id="GO:0043565">
    <property type="term" value="F:sequence-specific DNA binding"/>
    <property type="evidence" value="ECO:0007669"/>
    <property type="project" value="TreeGrafter"/>
</dbReference>